<evidence type="ECO:0000256" key="14">
    <source>
        <dbReference type="PROSITE-ProRule" id="PRU01360"/>
    </source>
</evidence>
<evidence type="ECO:0000313" key="20">
    <source>
        <dbReference type="EMBL" id="MFC0409905.1"/>
    </source>
</evidence>
<dbReference type="InterPro" id="IPR036942">
    <property type="entry name" value="Beta-barrel_TonB_sf"/>
</dbReference>
<evidence type="ECO:0000256" key="2">
    <source>
        <dbReference type="ARBA" id="ARBA00009810"/>
    </source>
</evidence>
<evidence type="ECO:0000256" key="15">
    <source>
        <dbReference type="RuleBase" id="RU003357"/>
    </source>
</evidence>
<feature type="region of interest" description="Disordered" evidence="16">
    <location>
        <begin position="28"/>
        <end position="63"/>
    </location>
</feature>
<dbReference type="CDD" id="cd01347">
    <property type="entry name" value="ligand_gated_channel"/>
    <property type="match status" value="1"/>
</dbReference>
<protein>
    <submittedName>
        <fullName evidence="20">TonB-dependent siderophore receptor</fullName>
    </submittedName>
</protein>
<proteinExistence type="inferred from homology"/>
<evidence type="ECO:0000313" key="21">
    <source>
        <dbReference type="Proteomes" id="UP001589865"/>
    </source>
</evidence>
<reference evidence="20 21" key="1">
    <citation type="submission" date="2024-09" db="EMBL/GenBank/DDBJ databases">
        <authorList>
            <person name="Sun Q."/>
            <person name="Mori K."/>
        </authorList>
    </citation>
    <scope>NUCLEOTIDE SEQUENCE [LARGE SCALE GENOMIC DNA]</scope>
    <source>
        <strain evidence="20 21">TBRC 5777</strain>
    </source>
</reference>
<keyword evidence="6 14" id="KW-0812">Transmembrane</keyword>
<organism evidence="20 21">
    <name type="scientific">Roseomonas elaeocarpi</name>
    <dbReference type="NCBI Taxonomy" id="907779"/>
    <lineage>
        <taxon>Bacteria</taxon>
        <taxon>Pseudomonadati</taxon>
        <taxon>Pseudomonadota</taxon>
        <taxon>Alphaproteobacteria</taxon>
        <taxon>Acetobacterales</taxon>
        <taxon>Roseomonadaceae</taxon>
        <taxon>Roseomonas</taxon>
    </lineage>
</organism>
<evidence type="ECO:0000259" key="18">
    <source>
        <dbReference type="Pfam" id="PF00593"/>
    </source>
</evidence>
<evidence type="ECO:0000256" key="5">
    <source>
        <dbReference type="ARBA" id="ARBA00022496"/>
    </source>
</evidence>
<evidence type="ECO:0000256" key="13">
    <source>
        <dbReference type="ARBA" id="ARBA00023237"/>
    </source>
</evidence>
<dbReference type="InterPro" id="IPR012910">
    <property type="entry name" value="Plug_dom"/>
</dbReference>
<evidence type="ECO:0000256" key="12">
    <source>
        <dbReference type="ARBA" id="ARBA00023170"/>
    </source>
</evidence>
<name>A0ABV6JW01_9PROT</name>
<comment type="similarity">
    <text evidence="2 14 15">Belongs to the TonB-dependent receptor family.</text>
</comment>
<evidence type="ECO:0000256" key="10">
    <source>
        <dbReference type="ARBA" id="ARBA00023077"/>
    </source>
</evidence>
<feature type="signal peptide" evidence="17">
    <location>
        <begin position="1"/>
        <end position="31"/>
    </location>
</feature>
<keyword evidence="7 17" id="KW-0732">Signal</keyword>
<accession>A0ABV6JW01</accession>
<dbReference type="InterPro" id="IPR010105">
    <property type="entry name" value="TonB_sidphr_rcpt"/>
</dbReference>
<evidence type="ECO:0000256" key="11">
    <source>
        <dbReference type="ARBA" id="ARBA00023136"/>
    </source>
</evidence>
<keyword evidence="8" id="KW-0408">Iron</keyword>
<dbReference type="RefSeq" id="WP_377045655.1">
    <property type="nucleotide sequence ID" value="NZ_JBHLUN010000012.1"/>
</dbReference>
<evidence type="ECO:0000256" key="4">
    <source>
        <dbReference type="ARBA" id="ARBA00022452"/>
    </source>
</evidence>
<dbReference type="PROSITE" id="PS52016">
    <property type="entry name" value="TONB_DEPENDENT_REC_3"/>
    <property type="match status" value="1"/>
</dbReference>
<keyword evidence="5" id="KW-0410">Iron transport</keyword>
<evidence type="ECO:0000256" key="8">
    <source>
        <dbReference type="ARBA" id="ARBA00023004"/>
    </source>
</evidence>
<dbReference type="Gene3D" id="2.170.130.10">
    <property type="entry name" value="TonB-dependent receptor, plug domain"/>
    <property type="match status" value="1"/>
</dbReference>
<dbReference type="PANTHER" id="PTHR32552:SF68">
    <property type="entry name" value="FERRICHROME OUTER MEMBRANE TRANSPORTER_PHAGE RECEPTOR"/>
    <property type="match status" value="1"/>
</dbReference>
<evidence type="ECO:0000256" key="16">
    <source>
        <dbReference type="SAM" id="MobiDB-lite"/>
    </source>
</evidence>
<feature type="domain" description="TonB-dependent receptor plug" evidence="19">
    <location>
        <begin position="109"/>
        <end position="214"/>
    </location>
</feature>
<dbReference type="NCBIfam" id="TIGR01783">
    <property type="entry name" value="TonB-siderophor"/>
    <property type="match status" value="1"/>
</dbReference>
<dbReference type="SUPFAM" id="SSF56935">
    <property type="entry name" value="Porins"/>
    <property type="match status" value="1"/>
</dbReference>
<feature type="compositionally biased region" description="Low complexity" evidence="16">
    <location>
        <begin position="38"/>
        <end position="63"/>
    </location>
</feature>
<comment type="caution">
    <text evidence="20">The sequence shown here is derived from an EMBL/GenBank/DDBJ whole genome shotgun (WGS) entry which is preliminary data.</text>
</comment>
<keyword evidence="4 14" id="KW-1134">Transmembrane beta strand</keyword>
<evidence type="ECO:0000256" key="6">
    <source>
        <dbReference type="ARBA" id="ARBA00022692"/>
    </source>
</evidence>
<keyword evidence="9" id="KW-0406">Ion transport</keyword>
<evidence type="ECO:0000256" key="7">
    <source>
        <dbReference type="ARBA" id="ARBA00022729"/>
    </source>
</evidence>
<evidence type="ECO:0000256" key="3">
    <source>
        <dbReference type="ARBA" id="ARBA00022448"/>
    </source>
</evidence>
<evidence type="ECO:0000256" key="17">
    <source>
        <dbReference type="SAM" id="SignalP"/>
    </source>
</evidence>
<evidence type="ECO:0000256" key="9">
    <source>
        <dbReference type="ARBA" id="ARBA00023065"/>
    </source>
</evidence>
<keyword evidence="21" id="KW-1185">Reference proteome</keyword>
<keyword evidence="12 20" id="KW-0675">Receptor</keyword>
<gene>
    <name evidence="20" type="ORF">ACFFGY_16760</name>
</gene>
<dbReference type="EMBL" id="JBHLUN010000012">
    <property type="protein sequence ID" value="MFC0409905.1"/>
    <property type="molecule type" value="Genomic_DNA"/>
</dbReference>
<evidence type="ECO:0000259" key="19">
    <source>
        <dbReference type="Pfam" id="PF07715"/>
    </source>
</evidence>
<dbReference type="PANTHER" id="PTHR32552">
    <property type="entry name" value="FERRICHROME IRON RECEPTOR-RELATED"/>
    <property type="match status" value="1"/>
</dbReference>
<sequence>MHDRARLQRSTACAFALLVLGGTALPGAARAQGSSGNPAPANTPATASDATTAATAAPAAEAAPPVLGDAPTLIPEVNVQATAWRAWQPTSGYVAPVTTTGSKTDTPIIEAPQSLGVVTRDQIDDQQAQSVSQALRYTAGVLPEVRPSNRYDSVFVRGFGGTGSSAAYVNFLDGLRQQRGISYNVPGVDPWLLERIEVLRGPASVLYGQTGAGGLVNLVSKRPTEEPIHEVRLEAGNYGRVQSLFDFGGKLTEDGEFTYRLTGVARRADTQYDDTTESRIAIAPAVTWRPDNDTTLTILGNFQRDPEGGFYNFVPATGTVIANPRGKLRSSFFGGDPNFDDYERNQASIGYQFERRLDQVWTVRQNFRYSYIDSDFKALSIRTVNASTGAATRLATQSFDVANTFALDNQAQASFDTGPLRHTVLFGLDWARDSAKRKLGSANSTAAFNIFQPLYYQYITPLTIGAAQTTYQNQDQLGLYAQDQVAFGKFRFNIGVRHDWATSETVTRSTSAHTSQDDGKTTWRTGLLYLFDNGLAPYASYSTSFLPNAGTSSPARGNTPFDPTTGEQYEAGVKYQPPGFNSYVQAAAYHIRQDNVLTTDPNNALYSVETGRIRSRGVELEARASLADGLDLIAAYSYIDAEVTRSNGTDLGKRVPQVPHNLASGWLNYRFNEGPLRGLELGGGVRYVGSTYGNTTNTFKVDDVTLFDAAIRYDVGAAIPQAKGLELTLNANNIADKSYVASCSSEVACYYGNRLLLLGGVRLKW</sequence>
<comment type="subcellular location">
    <subcellularLocation>
        <location evidence="1 14">Cell outer membrane</location>
        <topology evidence="1 14">Multi-pass membrane protein</topology>
    </subcellularLocation>
</comment>
<keyword evidence="10 15" id="KW-0798">TonB box</keyword>
<dbReference type="InterPro" id="IPR000531">
    <property type="entry name" value="Beta-barrel_TonB"/>
</dbReference>
<dbReference type="Pfam" id="PF07715">
    <property type="entry name" value="Plug"/>
    <property type="match status" value="1"/>
</dbReference>
<feature type="domain" description="TonB-dependent receptor-like beta-barrel" evidence="18">
    <location>
        <begin position="287"/>
        <end position="734"/>
    </location>
</feature>
<dbReference type="Pfam" id="PF00593">
    <property type="entry name" value="TonB_dep_Rec_b-barrel"/>
    <property type="match status" value="1"/>
</dbReference>
<dbReference type="InterPro" id="IPR037066">
    <property type="entry name" value="Plug_dom_sf"/>
</dbReference>
<dbReference type="InterPro" id="IPR039426">
    <property type="entry name" value="TonB-dep_rcpt-like"/>
</dbReference>
<keyword evidence="11 14" id="KW-0472">Membrane</keyword>
<evidence type="ECO:0000256" key="1">
    <source>
        <dbReference type="ARBA" id="ARBA00004571"/>
    </source>
</evidence>
<keyword evidence="13 14" id="KW-0998">Cell outer membrane</keyword>
<dbReference type="Gene3D" id="2.40.170.20">
    <property type="entry name" value="TonB-dependent receptor, beta-barrel domain"/>
    <property type="match status" value="1"/>
</dbReference>
<keyword evidence="3 14" id="KW-0813">Transport</keyword>
<feature type="chain" id="PRO_5045061454" evidence="17">
    <location>
        <begin position="32"/>
        <end position="765"/>
    </location>
</feature>
<dbReference type="Proteomes" id="UP001589865">
    <property type="component" value="Unassembled WGS sequence"/>
</dbReference>